<dbReference type="EMBL" id="JAACXV010000078">
    <property type="protein sequence ID" value="KAF7284386.1"/>
    <property type="molecule type" value="Genomic_DNA"/>
</dbReference>
<evidence type="ECO:0000313" key="3">
    <source>
        <dbReference type="Proteomes" id="UP000625711"/>
    </source>
</evidence>
<reference evidence="2" key="1">
    <citation type="submission" date="2020-08" db="EMBL/GenBank/DDBJ databases">
        <title>Genome sequencing and assembly of the red palm weevil Rhynchophorus ferrugineus.</title>
        <authorList>
            <person name="Dias G.B."/>
            <person name="Bergman C.M."/>
            <person name="Manee M."/>
        </authorList>
    </citation>
    <scope>NUCLEOTIDE SEQUENCE</scope>
    <source>
        <strain evidence="2">AA-2017</strain>
        <tissue evidence="2">Whole larva</tissue>
    </source>
</reference>
<evidence type="ECO:0000313" key="2">
    <source>
        <dbReference type="EMBL" id="KAF7284386.1"/>
    </source>
</evidence>
<accession>A0A834MJ73</accession>
<proteinExistence type="predicted"/>
<gene>
    <name evidence="2" type="ORF">GWI33_022173</name>
</gene>
<name>A0A834MJ73_RHYFE</name>
<feature type="region of interest" description="Disordered" evidence="1">
    <location>
        <begin position="1"/>
        <end position="20"/>
    </location>
</feature>
<feature type="compositionally biased region" description="Basic and acidic residues" evidence="1">
    <location>
        <begin position="8"/>
        <end position="20"/>
    </location>
</feature>
<organism evidence="2 3">
    <name type="scientific">Rhynchophorus ferrugineus</name>
    <name type="common">Red palm weevil</name>
    <name type="synonym">Curculio ferrugineus</name>
    <dbReference type="NCBI Taxonomy" id="354439"/>
    <lineage>
        <taxon>Eukaryota</taxon>
        <taxon>Metazoa</taxon>
        <taxon>Ecdysozoa</taxon>
        <taxon>Arthropoda</taxon>
        <taxon>Hexapoda</taxon>
        <taxon>Insecta</taxon>
        <taxon>Pterygota</taxon>
        <taxon>Neoptera</taxon>
        <taxon>Endopterygota</taxon>
        <taxon>Coleoptera</taxon>
        <taxon>Polyphaga</taxon>
        <taxon>Cucujiformia</taxon>
        <taxon>Curculionidae</taxon>
        <taxon>Dryophthorinae</taxon>
        <taxon>Rhynchophorus</taxon>
    </lineage>
</organism>
<sequence length="194" mass="21850">MYESTTTVHEKSCRNTEDRRHPRRLSLAVAFAVRFRRNGGRGRVRTDAPTGCSLVGRCPMGRDQLARPFRPRFARQSRDIPFSSAVSNRHRRRQARDKYKVFRADGNWGHNNTRVPPTPAVLRPTLLAFHHRLHHPSPRVTASRVLGASPDNGEIANSENRLATMREPGFRSPHPPGYCPSVNLDVTVAASPFA</sequence>
<keyword evidence="3" id="KW-1185">Reference proteome</keyword>
<dbReference type="AlphaFoldDB" id="A0A834MJ73"/>
<comment type="caution">
    <text evidence="2">The sequence shown here is derived from an EMBL/GenBank/DDBJ whole genome shotgun (WGS) entry which is preliminary data.</text>
</comment>
<protein>
    <submittedName>
        <fullName evidence="2">Uncharacterized protein</fullName>
    </submittedName>
</protein>
<evidence type="ECO:0000256" key="1">
    <source>
        <dbReference type="SAM" id="MobiDB-lite"/>
    </source>
</evidence>
<dbReference type="Proteomes" id="UP000625711">
    <property type="component" value="Unassembled WGS sequence"/>
</dbReference>